<protein>
    <recommendedName>
        <fullName evidence="4">RNA helicase</fullName>
        <ecNumber evidence="4">3.6.4.13</ecNumber>
    </recommendedName>
</protein>
<feature type="compositionally biased region" description="Basic and acidic residues" evidence="12">
    <location>
        <begin position="95"/>
        <end position="123"/>
    </location>
</feature>
<organism evidence="15 16">
    <name type="scientific">Nannochloropsis gaditana</name>
    <dbReference type="NCBI Taxonomy" id="72520"/>
    <lineage>
        <taxon>Eukaryota</taxon>
        <taxon>Sar</taxon>
        <taxon>Stramenopiles</taxon>
        <taxon>Ochrophyta</taxon>
        <taxon>Eustigmatophyceae</taxon>
        <taxon>Eustigmatales</taxon>
        <taxon>Monodopsidaceae</taxon>
        <taxon>Nannochloropsis</taxon>
    </lineage>
</organism>
<dbReference type="EC" id="3.6.4.13" evidence="4"/>
<dbReference type="GO" id="GO:0045025">
    <property type="term" value="C:mitochondrial degradosome"/>
    <property type="evidence" value="ECO:0007669"/>
    <property type="project" value="TreeGrafter"/>
</dbReference>
<evidence type="ECO:0000256" key="3">
    <source>
        <dbReference type="ARBA" id="ARBA00004305"/>
    </source>
</evidence>
<dbReference type="SMART" id="SM00490">
    <property type="entry name" value="HELICc"/>
    <property type="match status" value="1"/>
</dbReference>
<evidence type="ECO:0000256" key="5">
    <source>
        <dbReference type="ARBA" id="ARBA00022741"/>
    </source>
</evidence>
<dbReference type="InterPro" id="IPR027417">
    <property type="entry name" value="P-loop_NTPase"/>
</dbReference>
<evidence type="ECO:0000256" key="10">
    <source>
        <dbReference type="ARBA" id="ARBA00023128"/>
    </source>
</evidence>
<dbReference type="Gene3D" id="1.20.272.40">
    <property type="match status" value="2"/>
</dbReference>
<dbReference type="InterPro" id="IPR001650">
    <property type="entry name" value="Helicase_C-like"/>
</dbReference>
<dbReference type="Pfam" id="PF12513">
    <property type="entry name" value="SUV3_C"/>
    <property type="match status" value="1"/>
</dbReference>
<dbReference type="FunFam" id="3.40.50.300:FF:000269">
    <property type="entry name" value="ATP-dependent RNA helicase SUPV3L1, mitochondrial"/>
    <property type="match status" value="1"/>
</dbReference>
<evidence type="ECO:0000313" key="15">
    <source>
        <dbReference type="EMBL" id="EWM24104.1"/>
    </source>
</evidence>
<dbReference type="SUPFAM" id="SSF52540">
    <property type="entry name" value="P-loop containing nucleoside triphosphate hydrolases"/>
    <property type="match status" value="1"/>
</dbReference>
<dbReference type="GO" id="GO:0005759">
    <property type="term" value="C:mitochondrial matrix"/>
    <property type="evidence" value="ECO:0007669"/>
    <property type="project" value="UniProtKB-SubCell"/>
</dbReference>
<dbReference type="GO" id="GO:0000965">
    <property type="term" value="P:mitochondrial RNA 3'-end processing"/>
    <property type="evidence" value="ECO:0007669"/>
    <property type="project" value="TreeGrafter"/>
</dbReference>
<feature type="region of interest" description="Disordered" evidence="12">
    <location>
        <begin position="707"/>
        <end position="733"/>
    </location>
</feature>
<evidence type="ECO:0000256" key="2">
    <source>
        <dbReference type="ARBA" id="ARBA00001946"/>
    </source>
</evidence>
<feature type="compositionally biased region" description="Basic and acidic residues" evidence="12">
    <location>
        <begin position="708"/>
        <end position="719"/>
    </location>
</feature>
<dbReference type="InterPro" id="IPR022192">
    <property type="entry name" value="SUV3_C"/>
</dbReference>
<feature type="compositionally biased region" description="Basic and acidic residues" evidence="12">
    <location>
        <begin position="282"/>
        <end position="313"/>
    </location>
</feature>
<gene>
    <name evidence="15" type="ORF">Naga_100445g1</name>
</gene>
<dbReference type="InterPro" id="IPR050699">
    <property type="entry name" value="RNA-DNA_Helicase"/>
</dbReference>
<evidence type="ECO:0000256" key="12">
    <source>
        <dbReference type="SAM" id="MobiDB-lite"/>
    </source>
</evidence>
<keyword evidence="8" id="KW-0067">ATP-binding</keyword>
<dbReference type="Pfam" id="PF00271">
    <property type="entry name" value="Helicase_C"/>
    <property type="match status" value="1"/>
</dbReference>
<name>W7TUW6_9STRA</name>
<feature type="domain" description="Helicase C-terminal" evidence="14">
    <location>
        <begin position="496"/>
        <end position="660"/>
    </location>
</feature>
<comment type="cofactor">
    <cofactor evidence="1">
        <name>Mn(2+)</name>
        <dbReference type="ChEBI" id="CHEBI:29035"/>
    </cofactor>
</comment>
<feature type="region of interest" description="Disordered" evidence="12">
    <location>
        <begin position="904"/>
        <end position="992"/>
    </location>
</feature>
<comment type="caution">
    <text evidence="15">The sequence shown here is derived from an EMBL/GenBank/DDBJ whole genome shotgun (WGS) entry which is preliminary data.</text>
</comment>
<comment type="subcellular location">
    <subcellularLocation>
        <location evidence="3">Mitochondrion matrix</location>
    </subcellularLocation>
</comment>
<accession>W7TUW6</accession>
<evidence type="ECO:0000256" key="6">
    <source>
        <dbReference type="ARBA" id="ARBA00022801"/>
    </source>
</evidence>
<dbReference type="PROSITE" id="PS51192">
    <property type="entry name" value="HELICASE_ATP_BIND_1"/>
    <property type="match status" value="1"/>
</dbReference>
<feature type="region of interest" description="Disordered" evidence="12">
    <location>
        <begin position="276"/>
        <end position="313"/>
    </location>
</feature>
<keyword evidence="9" id="KW-0809">Transit peptide</keyword>
<reference evidence="15 16" key="1">
    <citation type="journal article" date="2014" name="Mol. Plant">
        <title>Chromosome Scale Genome Assembly and Transcriptome Profiling of Nannochloropsis gaditana in Nitrogen Depletion.</title>
        <authorList>
            <person name="Corteggiani Carpinelli E."/>
            <person name="Telatin A."/>
            <person name="Vitulo N."/>
            <person name="Forcato C."/>
            <person name="D'Angelo M."/>
            <person name="Schiavon R."/>
            <person name="Vezzi A."/>
            <person name="Giacometti G.M."/>
            <person name="Morosinotto T."/>
            <person name="Valle G."/>
        </authorList>
    </citation>
    <scope>NUCLEOTIDE SEQUENCE [LARGE SCALE GENOMIC DNA]</scope>
    <source>
        <strain evidence="15 16">B-31</strain>
    </source>
</reference>
<evidence type="ECO:0000256" key="11">
    <source>
        <dbReference type="ARBA" id="ARBA00047984"/>
    </source>
</evidence>
<dbReference type="Proteomes" id="UP000019335">
    <property type="component" value="Chromosome 14"/>
</dbReference>
<feature type="compositionally biased region" description="Basic and acidic residues" evidence="12">
    <location>
        <begin position="937"/>
        <end position="963"/>
    </location>
</feature>
<sequence length="1062" mass="118957">MSLSMLRYLRLVDQAGPQKHYQLWVFLKLRKSMRTRHPYILNLLATDIFACGRMVHELPRDGRGALARHSSSSSSCQTAVSGGDLGTETCNKSSSLDKSEIITEVEGSKEIKERTDSEEEGGRHGGHGAPYSGEKHLGRDYYSKRFRLLVQYMVEGGPPIAMREEMETRGDGLPSFQWKMAVVNFMNQAFLWPQDTLKDEYLPLLHALDDVPGAVMGSFHNTFDAWHAKVRRHSYTMSGEKPALPPLPPEFMRVEAILLPFIIRSLAAARPLSAPSLAGVEGEGREESGEETKLGGERQRMGESTADKERKAMKDSGLGQLVRVCDMRLPHDWYPYARLMRRKIIYHAGPTNSGKTYHALQRLKMADPAKGGGLYLGPLRLLALEIYDTLNEEGVYCSLLTGQEKRLIPFSDHTSATVEMCSLRQDYDVAVLDEIQMIGDPERGHAWTRALLGLRAKEIHLCGGPEAVEVVSRLCQATGDDLEIRKYERMTELTIASEPLLDYSKVMVGDCIVAFSKSDICSIKQEIEAKTSHKCCMVYGSLPSETRSAQARIFNEEGTGFDVLVATDAIGMGLNLNIRRIIFHSLIKVSDEGGAEVLHSGMIKQIAGRAGRRSSRFPRGEVTCYKGEDMEFLRQGLGTATEQIARAGLFPSPEQLEDFASLLESQVGRIKGSGELGGEEGRWQQRKKGLSSPLHASFFARDIGLEMNRGKKEENGKEETGEEGQQTSEEEEEGLGLMEVMDSFFNMAEVSDTYHMCRSRSMASIASYLAQVKPLSIAERYILSSVPISSRDRFAMQMLYQFAAARAARRPMPLSVRLPASPPTTLLGMNELCTKHSVLDAYLWLSHKFPSTFVQRESALQMRVKLTRMLESGLKLGMLVEHSHHDRDARLRHQFALKMEKLHGIPYKPPAPSQIPPSIRIEEDTGAENDDEEEEEERWRKEKDDEAEHAKLLEERGEGKENGTRGSVLDRQSQTGRRKKSDAAVRVREGKGFLSDEEEEVIRGLFAFRLARFHKELEAKRKGKERKREQGRDLIDAGEKYAHKPEVAEVGEAQTTAAEGTP</sequence>
<feature type="region of interest" description="Disordered" evidence="12">
    <location>
        <begin position="1019"/>
        <end position="1062"/>
    </location>
</feature>
<evidence type="ECO:0000256" key="8">
    <source>
        <dbReference type="ARBA" id="ARBA00022840"/>
    </source>
</evidence>
<dbReference type="GO" id="GO:0016787">
    <property type="term" value="F:hydrolase activity"/>
    <property type="evidence" value="ECO:0007669"/>
    <property type="project" value="UniProtKB-KW"/>
</dbReference>
<keyword evidence="5" id="KW-0547">Nucleotide-binding</keyword>
<dbReference type="InterPro" id="IPR014001">
    <property type="entry name" value="Helicase_ATP-bd"/>
</dbReference>
<dbReference type="CDD" id="cd18805">
    <property type="entry name" value="SF2_C_suv3"/>
    <property type="match status" value="1"/>
</dbReference>
<dbReference type="InterPro" id="IPR044774">
    <property type="entry name" value="Suv3_DEXQc"/>
</dbReference>
<dbReference type="AlphaFoldDB" id="W7TUW6"/>
<dbReference type="Pfam" id="PF18147">
    <property type="entry name" value="Suv3_C_1"/>
    <property type="match status" value="1"/>
</dbReference>
<keyword evidence="6" id="KW-0378">Hydrolase</keyword>
<feature type="compositionally biased region" description="Basic and acidic residues" evidence="12">
    <location>
        <begin position="1019"/>
        <end position="1047"/>
    </location>
</feature>
<dbReference type="Pfam" id="PF22527">
    <property type="entry name" value="DEXQc_Suv3"/>
    <property type="match status" value="1"/>
</dbReference>
<dbReference type="Gene3D" id="1.20.58.1080">
    <property type="match status" value="1"/>
</dbReference>
<keyword evidence="7 15" id="KW-0347">Helicase</keyword>
<dbReference type="InterPro" id="IPR055206">
    <property type="entry name" value="DEXQc_SUV3"/>
</dbReference>
<dbReference type="FunFam" id="3.40.50.300:FF:000957">
    <property type="entry name" value="ATP-dependent RNA helicase SUV3L, mitochondrial"/>
    <property type="match status" value="1"/>
</dbReference>
<dbReference type="OrthoDB" id="6692397at2759"/>
<comment type="cofactor">
    <cofactor evidence="2">
        <name>Mg(2+)</name>
        <dbReference type="ChEBI" id="CHEBI:18420"/>
    </cofactor>
</comment>
<evidence type="ECO:0000256" key="7">
    <source>
        <dbReference type="ARBA" id="ARBA00022806"/>
    </source>
</evidence>
<evidence type="ECO:0000256" key="1">
    <source>
        <dbReference type="ARBA" id="ARBA00001936"/>
    </source>
</evidence>
<feature type="region of interest" description="Disordered" evidence="12">
    <location>
        <begin position="64"/>
        <end position="136"/>
    </location>
</feature>
<dbReference type="PANTHER" id="PTHR12131">
    <property type="entry name" value="ATP-DEPENDENT RNA AND DNA HELICASE"/>
    <property type="match status" value="1"/>
</dbReference>
<feature type="compositionally biased region" description="Acidic residues" evidence="12">
    <location>
        <begin position="924"/>
        <end position="936"/>
    </location>
</feature>
<dbReference type="SMART" id="SM00487">
    <property type="entry name" value="DEXDc"/>
    <property type="match status" value="1"/>
</dbReference>
<dbReference type="PANTHER" id="PTHR12131:SF1">
    <property type="entry name" value="ATP-DEPENDENT RNA HELICASE SUPV3L1, MITOCHONDRIAL-RELATED"/>
    <property type="match status" value="1"/>
</dbReference>
<feature type="compositionally biased region" description="Basic and acidic residues" evidence="12">
    <location>
        <begin position="981"/>
        <end position="991"/>
    </location>
</feature>
<proteinExistence type="predicted"/>
<evidence type="ECO:0000259" key="14">
    <source>
        <dbReference type="PROSITE" id="PS51194"/>
    </source>
</evidence>
<dbReference type="InterPro" id="IPR041082">
    <property type="entry name" value="Suv3_C_1"/>
</dbReference>
<dbReference type="Gene3D" id="3.40.50.300">
    <property type="entry name" value="P-loop containing nucleotide triphosphate hydrolases"/>
    <property type="match status" value="2"/>
</dbReference>
<dbReference type="GO" id="GO:0003724">
    <property type="term" value="F:RNA helicase activity"/>
    <property type="evidence" value="ECO:0007669"/>
    <property type="project" value="UniProtKB-EC"/>
</dbReference>
<feature type="domain" description="Helicase ATP-binding" evidence="13">
    <location>
        <begin position="336"/>
        <end position="456"/>
    </location>
</feature>
<comment type="catalytic activity">
    <reaction evidence="11">
        <text>ATP + H2O = ADP + phosphate + H(+)</text>
        <dbReference type="Rhea" id="RHEA:13065"/>
        <dbReference type="ChEBI" id="CHEBI:15377"/>
        <dbReference type="ChEBI" id="CHEBI:15378"/>
        <dbReference type="ChEBI" id="CHEBI:30616"/>
        <dbReference type="ChEBI" id="CHEBI:43474"/>
        <dbReference type="ChEBI" id="CHEBI:456216"/>
        <dbReference type="EC" id="3.6.4.13"/>
    </reaction>
</comment>
<evidence type="ECO:0000313" key="16">
    <source>
        <dbReference type="Proteomes" id="UP000019335"/>
    </source>
</evidence>
<keyword evidence="16" id="KW-1185">Reference proteome</keyword>
<dbReference type="EMBL" id="AZIL01001364">
    <property type="protein sequence ID" value="EWM24104.1"/>
    <property type="molecule type" value="Genomic_DNA"/>
</dbReference>
<feature type="compositionally biased region" description="Polar residues" evidence="12">
    <location>
        <begin position="1053"/>
        <end position="1062"/>
    </location>
</feature>
<keyword evidence="10" id="KW-0496">Mitochondrion</keyword>
<evidence type="ECO:0000256" key="4">
    <source>
        <dbReference type="ARBA" id="ARBA00012552"/>
    </source>
</evidence>
<dbReference type="GO" id="GO:0005524">
    <property type="term" value="F:ATP binding"/>
    <property type="evidence" value="ECO:0007669"/>
    <property type="project" value="UniProtKB-KW"/>
</dbReference>
<evidence type="ECO:0000256" key="9">
    <source>
        <dbReference type="ARBA" id="ARBA00022946"/>
    </source>
</evidence>
<dbReference type="PROSITE" id="PS51194">
    <property type="entry name" value="HELICASE_CTER"/>
    <property type="match status" value="1"/>
</dbReference>
<dbReference type="CDD" id="cd17913">
    <property type="entry name" value="DEXQc_Suv3"/>
    <property type="match status" value="1"/>
</dbReference>
<evidence type="ECO:0000259" key="13">
    <source>
        <dbReference type="PROSITE" id="PS51192"/>
    </source>
</evidence>